<dbReference type="RefSeq" id="WP_112256090.1">
    <property type="nucleotide sequence ID" value="NZ_QMIG01000001.1"/>
</dbReference>
<dbReference type="Proteomes" id="UP000250462">
    <property type="component" value="Unassembled WGS sequence"/>
</dbReference>
<feature type="transmembrane region" description="Helical" evidence="1">
    <location>
        <begin position="38"/>
        <end position="60"/>
    </location>
</feature>
<evidence type="ECO:0000313" key="3">
    <source>
        <dbReference type="Proteomes" id="UP000250462"/>
    </source>
</evidence>
<evidence type="ECO:0000256" key="1">
    <source>
        <dbReference type="SAM" id="Phobius"/>
    </source>
</evidence>
<keyword evidence="1" id="KW-0472">Membrane</keyword>
<proteinExistence type="predicted"/>
<accession>A0A329R4U8</accession>
<dbReference type="EMBL" id="QMIG01000001">
    <property type="protein sequence ID" value="RAW18552.1"/>
    <property type="molecule type" value="Genomic_DNA"/>
</dbReference>
<gene>
    <name evidence="2" type="ORF">DPM12_00170</name>
</gene>
<comment type="caution">
    <text evidence="2">The sequence shown here is derived from an EMBL/GenBank/DDBJ whole genome shotgun (WGS) entry which is preliminary data.</text>
</comment>
<keyword evidence="1" id="KW-0812">Transmembrane</keyword>
<sequence>MNAFFAPSTPHGYLLLKARVRLDRARADGDRGASAMEFVIITAVLVVLAGAVAGLIYQLVTGKANEIEMPETPSGDI</sequence>
<dbReference type="AlphaFoldDB" id="A0A329R4U8"/>
<protein>
    <submittedName>
        <fullName evidence="2">Uncharacterized protein</fullName>
    </submittedName>
</protein>
<evidence type="ECO:0000313" key="2">
    <source>
        <dbReference type="EMBL" id="RAW18552.1"/>
    </source>
</evidence>
<keyword evidence="3" id="KW-1185">Reference proteome</keyword>
<keyword evidence="1" id="KW-1133">Transmembrane helix</keyword>
<organism evidence="2 3">
    <name type="scientific">Phytoactinopolyspora halophila</name>
    <dbReference type="NCBI Taxonomy" id="1981511"/>
    <lineage>
        <taxon>Bacteria</taxon>
        <taxon>Bacillati</taxon>
        <taxon>Actinomycetota</taxon>
        <taxon>Actinomycetes</taxon>
        <taxon>Jiangellales</taxon>
        <taxon>Jiangellaceae</taxon>
        <taxon>Phytoactinopolyspora</taxon>
    </lineage>
</organism>
<reference evidence="2 3" key="1">
    <citation type="submission" date="2018-06" db="EMBL/GenBank/DDBJ databases">
        <title>Phytoactinopolyspora halophila sp. nov., a novel halophilic actinomycete isolated from a saline soil in China.</title>
        <authorList>
            <person name="Tang S.-K."/>
        </authorList>
    </citation>
    <scope>NUCLEOTIDE SEQUENCE [LARGE SCALE GENOMIC DNA]</scope>
    <source>
        <strain evidence="2 3">YIM 96934</strain>
    </source>
</reference>
<name>A0A329R4U8_9ACTN</name>